<dbReference type="InterPro" id="IPR008920">
    <property type="entry name" value="TF_FadR/GntR_C"/>
</dbReference>
<keyword evidence="6" id="KW-1185">Reference proteome</keyword>
<evidence type="ECO:0000259" key="4">
    <source>
        <dbReference type="PROSITE" id="PS50949"/>
    </source>
</evidence>
<dbReference type="Pfam" id="PF07729">
    <property type="entry name" value="FCD"/>
    <property type="match status" value="1"/>
</dbReference>
<reference evidence="5 6" key="1">
    <citation type="submission" date="2012-08" db="EMBL/GenBank/DDBJ databases">
        <title>Whole genome shotgun sequence of Austwickia chelonae NBRC 105200.</title>
        <authorList>
            <person name="Yoshida I."/>
            <person name="Hosoyama A."/>
            <person name="Tsuchikane K."/>
            <person name="Katsumata H."/>
            <person name="Ando Y."/>
            <person name="Ohji S."/>
            <person name="Hamada M."/>
            <person name="Tamura T."/>
            <person name="Yamazoe A."/>
            <person name="Yamazaki S."/>
            <person name="Fujita N."/>
        </authorList>
    </citation>
    <scope>NUCLEOTIDE SEQUENCE [LARGE SCALE GENOMIC DNA]</scope>
    <source>
        <strain evidence="5 6">NBRC 105200</strain>
    </source>
</reference>
<evidence type="ECO:0000256" key="1">
    <source>
        <dbReference type="ARBA" id="ARBA00023015"/>
    </source>
</evidence>
<evidence type="ECO:0000313" key="5">
    <source>
        <dbReference type="EMBL" id="GAB76723.1"/>
    </source>
</evidence>
<dbReference type="EMBL" id="BAGZ01000002">
    <property type="protein sequence ID" value="GAB76723.1"/>
    <property type="molecule type" value="Genomic_DNA"/>
</dbReference>
<dbReference type="PANTHER" id="PTHR43537:SF5">
    <property type="entry name" value="UXU OPERON TRANSCRIPTIONAL REGULATOR"/>
    <property type="match status" value="1"/>
</dbReference>
<dbReference type="PRINTS" id="PR00035">
    <property type="entry name" value="HTHGNTR"/>
</dbReference>
<protein>
    <submittedName>
        <fullName evidence="5">Putative GntR family transcriptional regulator</fullName>
    </submittedName>
</protein>
<accession>K6V3P9</accession>
<dbReference type="RefSeq" id="WP_006501474.1">
    <property type="nucleotide sequence ID" value="NZ_BAGZ01000002.1"/>
</dbReference>
<organism evidence="5 6">
    <name type="scientific">Austwickia chelonae NBRC 105200</name>
    <dbReference type="NCBI Taxonomy" id="1184607"/>
    <lineage>
        <taxon>Bacteria</taxon>
        <taxon>Bacillati</taxon>
        <taxon>Actinomycetota</taxon>
        <taxon>Actinomycetes</taxon>
        <taxon>Micrococcales</taxon>
        <taxon>Dermatophilaceae</taxon>
        <taxon>Austwickia</taxon>
    </lineage>
</organism>
<dbReference type="SUPFAM" id="SSF48008">
    <property type="entry name" value="GntR ligand-binding domain-like"/>
    <property type="match status" value="1"/>
</dbReference>
<dbReference type="InterPro" id="IPR036388">
    <property type="entry name" value="WH-like_DNA-bd_sf"/>
</dbReference>
<dbReference type="InterPro" id="IPR000524">
    <property type="entry name" value="Tscrpt_reg_HTH_GntR"/>
</dbReference>
<dbReference type="InterPro" id="IPR011711">
    <property type="entry name" value="GntR_C"/>
</dbReference>
<gene>
    <name evidence="5" type="ORF">AUCHE_02_00840</name>
</gene>
<dbReference type="SUPFAM" id="SSF46785">
    <property type="entry name" value="Winged helix' DNA-binding domain"/>
    <property type="match status" value="1"/>
</dbReference>
<dbReference type="Pfam" id="PF00392">
    <property type="entry name" value="GntR"/>
    <property type="match status" value="1"/>
</dbReference>
<keyword evidence="3" id="KW-0804">Transcription</keyword>
<evidence type="ECO:0000313" key="6">
    <source>
        <dbReference type="Proteomes" id="UP000008495"/>
    </source>
</evidence>
<sequence>MNDGPAGDQQTWRKITKTRAYEEVIARIEEQILNDTLNVGDRLPPERDLATKLGVSRAAVREALRVLESQGVLKASVGVGRDGGTIVCAMPTEALSRVLRLHVALSNFPMSDVIEARVMLERWSARLAARARQEKHVAELRRLVEAMEDPATDRSAFNDLDTDFHVTLAAAGENVLVADMTIAIRESMRIPILTSFQAMEDWDTFVAHLRDGHRRIYLAVAAQDEDAAAAVVEDHIRFAYSALGWRRPRGL</sequence>
<feature type="domain" description="HTH gntR-type" evidence="4">
    <location>
        <begin position="18"/>
        <end position="90"/>
    </location>
</feature>
<keyword evidence="1" id="KW-0805">Transcription regulation</keyword>
<dbReference type="Gene3D" id="1.10.10.10">
    <property type="entry name" value="Winged helix-like DNA-binding domain superfamily/Winged helix DNA-binding domain"/>
    <property type="match status" value="1"/>
</dbReference>
<dbReference type="CDD" id="cd07377">
    <property type="entry name" value="WHTH_GntR"/>
    <property type="match status" value="1"/>
</dbReference>
<dbReference type="PANTHER" id="PTHR43537">
    <property type="entry name" value="TRANSCRIPTIONAL REGULATOR, GNTR FAMILY"/>
    <property type="match status" value="1"/>
</dbReference>
<dbReference type="eggNOG" id="COG2186">
    <property type="taxonomic scope" value="Bacteria"/>
</dbReference>
<dbReference type="AlphaFoldDB" id="K6V3P9"/>
<proteinExistence type="predicted"/>
<name>K6V3P9_9MICO</name>
<dbReference type="PROSITE" id="PS50949">
    <property type="entry name" value="HTH_GNTR"/>
    <property type="match status" value="1"/>
</dbReference>
<dbReference type="Proteomes" id="UP000008495">
    <property type="component" value="Unassembled WGS sequence"/>
</dbReference>
<keyword evidence="2" id="KW-0238">DNA-binding</keyword>
<dbReference type="InterPro" id="IPR036390">
    <property type="entry name" value="WH_DNA-bd_sf"/>
</dbReference>
<dbReference type="GO" id="GO:0003677">
    <property type="term" value="F:DNA binding"/>
    <property type="evidence" value="ECO:0007669"/>
    <property type="project" value="UniProtKB-KW"/>
</dbReference>
<dbReference type="GO" id="GO:0003700">
    <property type="term" value="F:DNA-binding transcription factor activity"/>
    <property type="evidence" value="ECO:0007669"/>
    <property type="project" value="InterPro"/>
</dbReference>
<dbReference type="OrthoDB" id="3523737at2"/>
<dbReference type="SMART" id="SM00895">
    <property type="entry name" value="FCD"/>
    <property type="match status" value="1"/>
</dbReference>
<comment type="caution">
    <text evidence="5">The sequence shown here is derived from an EMBL/GenBank/DDBJ whole genome shotgun (WGS) entry which is preliminary data.</text>
</comment>
<dbReference type="Gene3D" id="1.20.120.530">
    <property type="entry name" value="GntR ligand-binding domain-like"/>
    <property type="match status" value="1"/>
</dbReference>
<evidence type="ECO:0000256" key="3">
    <source>
        <dbReference type="ARBA" id="ARBA00023163"/>
    </source>
</evidence>
<dbReference type="SMART" id="SM00345">
    <property type="entry name" value="HTH_GNTR"/>
    <property type="match status" value="1"/>
</dbReference>
<evidence type="ECO:0000256" key="2">
    <source>
        <dbReference type="ARBA" id="ARBA00023125"/>
    </source>
</evidence>
<dbReference type="STRING" id="100225.SAMN05421595_1855"/>